<gene>
    <name evidence="1" type="ORF">SAMN05444171_6500</name>
</gene>
<dbReference type="RefSeq" id="WP_074827705.1">
    <property type="nucleotide sequence ID" value="NZ_FNTI01000001.1"/>
</dbReference>
<dbReference type="Proteomes" id="UP000183208">
    <property type="component" value="Unassembled WGS sequence"/>
</dbReference>
<evidence type="ECO:0000313" key="1">
    <source>
        <dbReference type="EMBL" id="SEE16914.1"/>
    </source>
</evidence>
<organism evidence="1 2">
    <name type="scientific">Bradyrhizobium lablabi</name>
    <dbReference type="NCBI Taxonomy" id="722472"/>
    <lineage>
        <taxon>Bacteria</taxon>
        <taxon>Pseudomonadati</taxon>
        <taxon>Pseudomonadota</taxon>
        <taxon>Alphaproteobacteria</taxon>
        <taxon>Hyphomicrobiales</taxon>
        <taxon>Nitrobacteraceae</taxon>
        <taxon>Bradyrhizobium</taxon>
    </lineage>
</organism>
<proteinExistence type="predicted"/>
<sequence>MKRLSCCRIDKPQAQAGVMKAKLTDEARKSVLAKLSGWSEVAGSDVASRVSQTPYAVSIRTSFARIVVHRSARRLSFGALARSNAMK</sequence>
<protein>
    <submittedName>
        <fullName evidence="1">Uncharacterized protein</fullName>
    </submittedName>
</protein>
<dbReference type="EMBL" id="FNTI01000001">
    <property type="protein sequence ID" value="SEE16914.1"/>
    <property type="molecule type" value="Genomic_DNA"/>
</dbReference>
<name>A0A1M7G9H5_9BRAD</name>
<accession>A0A1M7G9H5</accession>
<reference evidence="1 2" key="1">
    <citation type="submission" date="2016-10" db="EMBL/GenBank/DDBJ databases">
        <authorList>
            <person name="de Groot N.N."/>
        </authorList>
    </citation>
    <scope>NUCLEOTIDE SEQUENCE [LARGE SCALE GENOMIC DNA]</scope>
    <source>
        <strain evidence="1 2">GAS522</strain>
    </source>
</reference>
<evidence type="ECO:0000313" key="2">
    <source>
        <dbReference type="Proteomes" id="UP000183208"/>
    </source>
</evidence>
<dbReference type="AlphaFoldDB" id="A0A1M7G9H5"/>